<dbReference type="PANTHER" id="PTHR43280">
    <property type="entry name" value="ARAC-FAMILY TRANSCRIPTIONAL REGULATOR"/>
    <property type="match status" value="1"/>
</dbReference>
<sequence length="303" mass="34882">MENSESLWQYYQRTKKQIPEDFLASRGTTSHFNVMQRFSCTGSLPFQRIDYYKICLIKNAALLHTESKTVAINTPSIVFSSPEKKYGWESLGDEQIGFICLFNDAYLSAELKASLKKLYSLFQNSVYPLITLSEEEYAIFNQYFQRLEDEYTSDFEYKTEGIYYLLKLIIYQGIKTQINHCPKVKSTSNINPIVSKFMQLLDGQFPVDSPLNELKYKSASEFAEALHVHVNHLNHTLKTITGKSTTQIINEKITAEAIDLLSNTDWSITEIGNSLGFEYLQHFTLFIKKQTGKNPKSFRSVVV</sequence>
<keyword evidence="2" id="KW-0238">DNA-binding</keyword>
<evidence type="ECO:0000313" key="6">
    <source>
        <dbReference type="Proteomes" id="UP000292424"/>
    </source>
</evidence>
<gene>
    <name evidence="5" type="ORF">E0W69_007095</name>
</gene>
<dbReference type="RefSeq" id="WP_131329323.1">
    <property type="nucleotide sequence ID" value="NZ_CP044016.1"/>
</dbReference>
<proteinExistence type="predicted"/>
<dbReference type="InterPro" id="IPR009057">
    <property type="entry name" value="Homeodomain-like_sf"/>
</dbReference>
<dbReference type="PROSITE" id="PS01124">
    <property type="entry name" value="HTH_ARAC_FAMILY_2"/>
    <property type="match status" value="1"/>
</dbReference>
<dbReference type="PANTHER" id="PTHR43280:SF32">
    <property type="entry name" value="TRANSCRIPTIONAL REGULATORY PROTEIN"/>
    <property type="match status" value="1"/>
</dbReference>
<dbReference type="Gene3D" id="1.10.10.60">
    <property type="entry name" value="Homeodomain-like"/>
    <property type="match status" value="1"/>
</dbReference>
<organism evidence="5 6">
    <name type="scientific">Rhizosphaericola mali</name>
    <dbReference type="NCBI Taxonomy" id="2545455"/>
    <lineage>
        <taxon>Bacteria</taxon>
        <taxon>Pseudomonadati</taxon>
        <taxon>Bacteroidota</taxon>
        <taxon>Chitinophagia</taxon>
        <taxon>Chitinophagales</taxon>
        <taxon>Chitinophagaceae</taxon>
        <taxon>Rhizosphaericola</taxon>
    </lineage>
</organism>
<dbReference type="GO" id="GO:0003700">
    <property type="term" value="F:DNA-binding transcription factor activity"/>
    <property type="evidence" value="ECO:0007669"/>
    <property type="project" value="InterPro"/>
</dbReference>
<keyword evidence="3" id="KW-0804">Transcription</keyword>
<reference evidence="5 6" key="1">
    <citation type="submission" date="2019-09" db="EMBL/GenBank/DDBJ databases">
        <title>Complete genome sequence of Arachidicoccus sp. B3-10 isolated from apple orchard soil.</title>
        <authorList>
            <person name="Kim H.S."/>
            <person name="Han K.-I."/>
            <person name="Suh M.K."/>
            <person name="Lee K.C."/>
            <person name="Eom M.K."/>
            <person name="Kim J.-S."/>
            <person name="Kang S.W."/>
            <person name="Sin Y."/>
            <person name="Lee J.-S."/>
        </authorList>
    </citation>
    <scope>NUCLEOTIDE SEQUENCE [LARGE SCALE GENOMIC DNA]</scope>
    <source>
        <strain evidence="5 6">B3-10</strain>
    </source>
</reference>
<dbReference type="AlphaFoldDB" id="A0A5P2FYZ9"/>
<dbReference type="OrthoDB" id="629929at2"/>
<keyword evidence="6" id="KW-1185">Reference proteome</keyword>
<evidence type="ECO:0000256" key="2">
    <source>
        <dbReference type="ARBA" id="ARBA00023125"/>
    </source>
</evidence>
<dbReference type="GO" id="GO:0043565">
    <property type="term" value="F:sequence-specific DNA binding"/>
    <property type="evidence" value="ECO:0007669"/>
    <property type="project" value="InterPro"/>
</dbReference>
<dbReference type="EMBL" id="CP044016">
    <property type="protein sequence ID" value="QES88435.1"/>
    <property type="molecule type" value="Genomic_DNA"/>
</dbReference>
<evidence type="ECO:0000256" key="3">
    <source>
        <dbReference type="ARBA" id="ARBA00023163"/>
    </source>
</evidence>
<keyword evidence="1" id="KW-0805">Transcription regulation</keyword>
<feature type="domain" description="HTH araC/xylS-type" evidence="4">
    <location>
        <begin position="195"/>
        <end position="301"/>
    </location>
</feature>
<dbReference type="SUPFAM" id="SSF46689">
    <property type="entry name" value="Homeodomain-like"/>
    <property type="match status" value="1"/>
</dbReference>
<name>A0A5P2FYZ9_9BACT</name>
<dbReference type="Pfam" id="PF12833">
    <property type="entry name" value="HTH_18"/>
    <property type="match status" value="1"/>
</dbReference>
<evidence type="ECO:0000259" key="4">
    <source>
        <dbReference type="PROSITE" id="PS01124"/>
    </source>
</evidence>
<protein>
    <submittedName>
        <fullName evidence="5">Helix-turn-helix transcriptional regulator</fullName>
    </submittedName>
</protein>
<evidence type="ECO:0000313" key="5">
    <source>
        <dbReference type="EMBL" id="QES88435.1"/>
    </source>
</evidence>
<dbReference type="SMART" id="SM00342">
    <property type="entry name" value="HTH_ARAC"/>
    <property type="match status" value="1"/>
</dbReference>
<accession>A0A5P2FYZ9</accession>
<dbReference type="Proteomes" id="UP000292424">
    <property type="component" value="Chromosome"/>
</dbReference>
<evidence type="ECO:0000256" key="1">
    <source>
        <dbReference type="ARBA" id="ARBA00023015"/>
    </source>
</evidence>
<dbReference type="InterPro" id="IPR018060">
    <property type="entry name" value="HTH_AraC"/>
</dbReference>
<dbReference type="KEGG" id="arac:E0W69_007095"/>